<evidence type="ECO:0000313" key="1">
    <source>
        <dbReference type="EMBL" id="MTS29031.1"/>
    </source>
</evidence>
<dbReference type="EMBL" id="WMZU01000046">
    <property type="protein sequence ID" value="MTS29031.1"/>
    <property type="molecule type" value="Genomic_DNA"/>
</dbReference>
<dbReference type="InterPro" id="IPR008929">
    <property type="entry name" value="Chondroitin_lyas"/>
</dbReference>
<sequence>MILRSGRSPIAPMDGMFRPTYYLRAYLGLKEEGYLSQEQQDLCEKAVERSIGAITEYLDWGPQNRGMIKALNLSLAAKAFPKNAKASHWGKLGKLMAEENIEQWSIEDAQIYLPVWLDAYIMYQDYFGSEEALLTPQMRFYYDYIKKLTTPLGVIPDFGDARWMNSTEAYICCMERAATLTGDGQLRYTARLLWEKYCECTGDEAGYAAFDKLKNITFLADAMQYRDEAFAEKPLFFTSAQVPDDLIGKKYRLGGGEGEDVRFLFLNYRDEGNYAFLPRQYIRETIVVSHEKTHHGHGDENAVIQLQAGHSILLHDAGYRETKDAKGALPGHYRADFFHNKMVIRSGAPKQEQSLLPFFAQEPEYNRVCTEKIYFSQFDIFDVARTRIHDEKHKAVQDRTVVYFKQHGFYLVCDTVTAMQDGIFTAAGLYYGQEVSQIQKGIFKSQIKYIASDDDEKAYQNDPAYHLKLVFAPNALCITDTAATRRNYQHETAVFQCFSGHLKKGQTVTTACLLMPQKEGGPEECPRLEFLPIVQEDKGYGVRIAWQGHTWLLTDKLDLDWGNIYPEKRPVSTAASAGIDYGNVYTDAVFSFAELFGNRIQYRLLDATQYSYAGKVLFQTPETDMIQPDMSLKRRASRWNKWYDEQILTKE</sequence>
<reference evidence="1 2" key="1">
    <citation type="journal article" date="2019" name="Nat. Med.">
        <title>A library of human gut bacterial isolates paired with longitudinal multiomics data enables mechanistic microbiome research.</title>
        <authorList>
            <person name="Poyet M."/>
            <person name="Groussin M."/>
            <person name="Gibbons S.M."/>
            <person name="Avila-Pacheco J."/>
            <person name="Jiang X."/>
            <person name="Kearney S.M."/>
            <person name="Perrotta A.R."/>
            <person name="Berdy B."/>
            <person name="Zhao S."/>
            <person name="Lieberman T.D."/>
            <person name="Swanson P.K."/>
            <person name="Smith M."/>
            <person name="Roesemann S."/>
            <person name="Alexander J.E."/>
            <person name="Rich S.A."/>
            <person name="Livny J."/>
            <person name="Vlamakis H."/>
            <person name="Clish C."/>
            <person name="Bullock K."/>
            <person name="Deik A."/>
            <person name="Scott J."/>
            <person name="Pierce K.A."/>
            <person name="Xavier R.J."/>
            <person name="Alm E.J."/>
        </authorList>
    </citation>
    <scope>NUCLEOTIDE SEQUENCE [LARGE SCALE GENOMIC DNA]</scope>
    <source>
        <strain evidence="1 2">BIOML-A4</strain>
    </source>
</reference>
<evidence type="ECO:0008006" key="3">
    <source>
        <dbReference type="Google" id="ProtNLM"/>
    </source>
</evidence>
<organism evidence="1 2">
    <name type="scientific">Ruthenibacterium lactatiformans</name>
    <dbReference type="NCBI Taxonomy" id="1550024"/>
    <lineage>
        <taxon>Bacteria</taxon>
        <taxon>Bacillati</taxon>
        <taxon>Bacillota</taxon>
        <taxon>Clostridia</taxon>
        <taxon>Eubacteriales</taxon>
        <taxon>Oscillospiraceae</taxon>
        <taxon>Ruthenibacterium</taxon>
    </lineage>
</organism>
<name>A0A6L6M130_9FIRM</name>
<dbReference type="RefSeq" id="WP_172729700.1">
    <property type="nucleotide sequence ID" value="NZ_WMZQ01000059.1"/>
</dbReference>
<gene>
    <name evidence="1" type="ORF">GMD59_17335</name>
</gene>
<proteinExistence type="predicted"/>
<protein>
    <recommendedName>
        <fullName evidence="3">Heparin-sulfate lyase N-terminal domain-containing protein</fullName>
    </recommendedName>
</protein>
<comment type="caution">
    <text evidence="1">The sequence shown here is derived from an EMBL/GenBank/DDBJ whole genome shotgun (WGS) entry which is preliminary data.</text>
</comment>
<evidence type="ECO:0000313" key="2">
    <source>
        <dbReference type="Proteomes" id="UP000472755"/>
    </source>
</evidence>
<accession>A0A6L6M130</accession>
<dbReference type="Gene3D" id="1.50.10.100">
    <property type="entry name" value="Chondroitin AC/alginate lyase"/>
    <property type="match status" value="1"/>
</dbReference>
<dbReference type="AlphaFoldDB" id="A0A6L6M130"/>
<dbReference type="Proteomes" id="UP000472755">
    <property type="component" value="Unassembled WGS sequence"/>
</dbReference>